<gene>
    <name evidence="2" type="ORF">OH718_00420</name>
</gene>
<name>A0ABT3BQD1_9PSED</name>
<comment type="caution">
    <text evidence="2">The sequence shown here is derived from an EMBL/GenBank/DDBJ whole genome shotgun (WGS) entry which is preliminary data.</text>
</comment>
<sequence>MAKTWGVIARSEATGEVGTAANKLSEDEARSVAIYQCALGGATDCKIYLAVETQPGFPSISAAHASLPKLVEFPIPRPVDHAEQVARRVMHHLPVTALRPLLKHLALQLRGNQVQGYLDFLSLVVCQGLKCGGIYH</sequence>
<organism evidence="2 3">
    <name type="scientific">Pseudomonas capsici</name>
    <dbReference type="NCBI Taxonomy" id="2810614"/>
    <lineage>
        <taxon>Bacteria</taxon>
        <taxon>Pseudomonadati</taxon>
        <taxon>Pseudomonadota</taxon>
        <taxon>Gammaproteobacteria</taxon>
        <taxon>Pseudomonadales</taxon>
        <taxon>Pseudomonadaceae</taxon>
        <taxon>Pseudomonas</taxon>
    </lineage>
</organism>
<dbReference type="RefSeq" id="WP_206400996.1">
    <property type="nucleotide sequence ID" value="NZ_JAFGZD010000001.1"/>
</dbReference>
<reference evidence="2 3" key="1">
    <citation type="submission" date="2022-10" db="EMBL/GenBank/DDBJ databases">
        <title>Characterization of Pseudomonas capsici strains from pepper and tomato in Georgia.</title>
        <authorList>
            <person name="Zhao M."/>
            <person name="Dutta B."/>
        </authorList>
    </citation>
    <scope>NUCLEOTIDE SEQUENCE [LARGE SCALE GENOMIC DNA]</scope>
    <source>
        <strain evidence="2 3">Pc20-5</strain>
    </source>
</reference>
<proteinExistence type="predicted"/>
<dbReference type="GeneID" id="93559386"/>
<accession>A0ABT3BQD1</accession>
<protein>
    <submittedName>
        <fullName evidence="2">DUF4189 domain-containing protein</fullName>
    </submittedName>
</protein>
<dbReference type="Proteomes" id="UP001207294">
    <property type="component" value="Unassembled WGS sequence"/>
</dbReference>
<keyword evidence="3" id="KW-1185">Reference proteome</keyword>
<feature type="domain" description="DUF4189" evidence="1">
    <location>
        <begin position="5"/>
        <end position="53"/>
    </location>
</feature>
<evidence type="ECO:0000259" key="1">
    <source>
        <dbReference type="Pfam" id="PF13827"/>
    </source>
</evidence>
<dbReference type="Pfam" id="PF13827">
    <property type="entry name" value="DUF4189"/>
    <property type="match status" value="1"/>
</dbReference>
<evidence type="ECO:0000313" key="2">
    <source>
        <dbReference type="EMBL" id="MCV4375054.1"/>
    </source>
</evidence>
<dbReference type="InterPro" id="IPR025240">
    <property type="entry name" value="DUF4189"/>
</dbReference>
<dbReference type="EMBL" id="JAOXML010000001">
    <property type="protein sequence ID" value="MCV4375054.1"/>
    <property type="molecule type" value="Genomic_DNA"/>
</dbReference>
<evidence type="ECO:0000313" key="3">
    <source>
        <dbReference type="Proteomes" id="UP001207294"/>
    </source>
</evidence>